<accession>A0ABV8FQM7</accession>
<evidence type="ECO:0000313" key="2">
    <source>
        <dbReference type="EMBL" id="MFC3997378.1"/>
    </source>
</evidence>
<dbReference type="InterPro" id="IPR050765">
    <property type="entry name" value="Riboflavin_Biosynth_HTPR"/>
</dbReference>
<dbReference type="EMBL" id="JBHSBH010000010">
    <property type="protein sequence ID" value="MFC3997378.1"/>
    <property type="molecule type" value="Genomic_DNA"/>
</dbReference>
<organism evidence="2 3">
    <name type="scientific">Nocardiopsis sediminis</name>
    <dbReference type="NCBI Taxonomy" id="1778267"/>
    <lineage>
        <taxon>Bacteria</taxon>
        <taxon>Bacillati</taxon>
        <taxon>Actinomycetota</taxon>
        <taxon>Actinomycetes</taxon>
        <taxon>Streptosporangiales</taxon>
        <taxon>Nocardiopsidaceae</taxon>
        <taxon>Nocardiopsis</taxon>
    </lineage>
</organism>
<dbReference type="PANTHER" id="PTHR38011:SF12">
    <property type="entry name" value="BIFUNCTIONAL DEAMINASE-REDUCTASE DOMAIN PROTEIN"/>
    <property type="match status" value="1"/>
</dbReference>
<proteinExistence type="predicted"/>
<dbReference type="PANTHER" id="PTHR38011">
    <property type="entry name" value="DIHYDROFOLATE REDUCTASE FAMILY PROTEIN (AFU_ORTHOLOGUE AFUA_8G06820)"/>
    <property type="match status" value="1"/>
</dbReference>
<evidence type="ECO:0000313" key="3">
    <source>
        <dbReference type="Proteomes" id="UP001595847"/>
    </source>
</evidence>
<dbReference type="InterPro" id="IPR002734">
    <property type="entry name" value="RibDG_C"/>
</dbReference>
<dbReference type="SUPFAM" id="SSF53597">
    <property type="entry name" value="Dihydrofolate reductase-like"/>
    <property type="match status" value="1"/>
</dbReference>
<evidence type="ECO:0000259" key="1">
    <source>
        <dbReference type="Pfam" id="PF01872"/>
    </source>
</evidence>
<sequence>MADVFASLGMSLDGYIAGPNAHPGNPLGDGGTRIHQWMFGVESWRDRQGLEDGRTDRDDAVVEEGFERAGAYVMGRRMFDEGEVAWGDPPPFHAPVFVLTSSPREPWVRQGGTTFTFVTDGVESALAQARTAAGGKDVQVSGGASAVRQFLNAGLIAELELHIAPLLLGGGVRLLDGVDPRITFEPGRVVASPAVTHLRYRVMAPSAD</sequence>
<name>A0ABV8FQM7_9ACTN</name>
<dbReference type="Gene3D" id="3.40.430.10">
    <property type="entry name" value="Dihydrofolate Reductase, subunit A"/>
    <property type="match status" value="1"/>
</dbReference>
<protein>
    <submittedName>
        <fullName evidence="2">Dihydrofolate reductase family protein</fullName>
    </submittedName>
</protein>
<gene>
    <name evidence="2" type="ORF">ACFOVU_15715</name>
</gene>
<reference evidence="3" key="1">
    <citation type="journal article" date="2019" name="Int. J. Syst. Evol. Microbiol.">
        <title>The Global Catalogue of Microorganisms (GCM) 10K type strain sequencing project: providing services to taxonomists for standard genome sequencing and annotation.</title>
        <authorList>
            <consortium name="The Broad Institute Genomics Platform"/>
            <consortium name="The Broad Institute Genome Sequencing Center for Infectious Disease"/>
            <person name="Wu L."/>
            <person name="Ma J."/>
        </authorList>
    </citation>
    <scope>NUCLEOTIDE SEQUENCE [LARGE SCALE GENOMIC DNA]</scope>
    <source>
        <strain evidence="3">TBRC 1826</strain>
    </source>
</reference>
<dbReference type="Pfam" id="PF01872">
    <property type="entry name" value="RibD_C"/>
    <property type="match status" value="1"/>
</dbReference>
<dbReference type="InterPro" id="IPR024072">
    <property type="entry name" value="DHFR-like_dom_sf"/>
</dbReference>
<dbReference type="Proteomes" id="UP001595847">
    <property type="component" value="Unassembled WGS sequence"/>
</dbReference>
<keyword evidence="3" id="KW-1185">Reference proteome</keyword>
<dbReference type="RefSeq" id="WP_378534299.1">
    <property type="nucleotide sequence ID" value="NZ_JBHSBH010000010.1"/>
</dbReference>
<comment type="caution">
    <text evidence="2">The sequence shown here is derived from an EMBL/GenBank/DDBJ whole genome shotgun (WGS) entry which is preliminary data.</text>
</comment>
<feature type="domain" description="Bacterial bifunctional deaminase-reductase C-terminal" evidence="1">
    <location>
        <begin position="4"/>
        <end position="184"/>
    </location>
</feature>